<proteinExistence type="predicted"/>
<keyword evidence="2" id="KW-1185">Reference proteome</keyword>
<dbReference type="Proteomes" id="UP000643810">
    <property type="component" value="Unassembled WGS sequence"/>
</dbReference>
<sequence>MAKVTWEQYRSLHHIVSEEEFDIAEAIAENEVQRVIGIIRWGQITEETYGYSQLQECICNVIDKMADDAKSVKGQGLASVSNDGYSESYVIQTAEQLREELRGSICAWLSGTGLVGAY</sequence>
<evidence type="ECO:0000313" key="2">
    <source>
        <dbReference type="Proteomes" id="UP000643810"/>
    </source>
</evidence>
<dbReference type="RefSeq" id="WP_186853814.1">
    <property type="nucleotide sequence ID" value="NZ_JACOPG010000001.1"/>
</dbReference>
<protein>
    <recommendedName>
        <fullName evidence="3">Phage protein</fullName>
    </recommendedName>
</protein>
<gene>
    <name evidence="1" type="ORF">H8R94_02830</name>
</gene>
<evidence type="ECO:0000313" key="1">
    <source>
        <dbReference type="EMBL" id="MBC5685559.1"/>
    </source>
</evidence>
<evidence type="ECO:0008006" key="3">
    <source>
        <dbReference type="Google" id="ProtNLM"/>
    </source>
</evidence>
<reference evidence="1 2" key="1">
    <citation type="submission" date="2020-08" db="EMBL/GenBank/DDBJ databases">
        <title>Genome public.</title>
        <authorList>
            <person name="Liu C."/>
            <person name="Sun Q."/>
        </authorList>
    </citation>
    <scope>NUCLEOTIDE SEQUENCE [LARGE SCALE GENOMIC DNA]</scope>
    <source>
        <strain evidence="1 2">NSJ-9</strain>
    </source>
</reference>
<name>A0ABR7GDP4_9FIRM</name>
<organism evidence="1 2">
    <name type="scientific">Roseburia lenta</name>
    <dbReference type="NCBI Taxonomy" id="2763061"/>
    <lineage>
        <taxon>Bacteria</taxon>
        <taxon>Bacillati</taxon>
        <taxon>Bacillota</taxon>
        <taxon>Clostridia</taxon>
        <taxon>Lachnospirales</taxon>
        <taxon>Lachnospiraceae</taxon>
        <taxon>Roseburia</taxon>
    </lineage>
</organism>
<comment type="caution">
    <text evidence="1">The sequence shown here is derived from an EMBL/GenBank/DDBJ whole genome shotgun (WGS) entry which is preliminary data.</text>
</comment>
<accession>A0ABR7GDP4</accession>
<dbReference type="EMBL" id="JACOPG010000001">
    <property type="protein sequence ID" value="MBC5685559.1"/>
    <property type="molecule type" value="Genomic_DNA"/>
</dbReference>